<accession>C4V8A3</accession>
<proteinExistence type="predicted"/>
<dbReference type="EMBL" id="ACOL01000046">
    <property type="protein sequence ID" value="EEQ82538.1"/>
    <property type="molecule type" value="Genomic_DNA"/>
</dbReference>
<reference evidence="2" key="1">
    <citation type="journal article" date="2009" name="PLoS Pathog.">
        <title>Genomic analyses of the microsporidian Nosema ceranae, an emergent pathogen of honey bees.</title>
        <authorList>
            <person name="Cornman R.S."/>
            <person name="Chen Y.P."/>
            <person name="Schatz M.C."/>
            <person name="Street C."/>
            <person name="Zhao Y."/>
            <person name="Desany B."/>
            <person name="Egholm M."/>
            <person name="Hutchison S."/>
            <person name="Pettis J.S."/>
            <person name="Lipkin W.I."/>
            <person name="Evans J.D."/>
        </authorList>
    </citation>
    <scope>NUCLEOTIDE SEQUENCE [LARGE SCALE GENOMIC DNA]</scope>
    <source>
        <strain evidence="2">BRL01</strain>
    </source>
</reference>
<dbReference type="InParanoid" id="C4V8A3"/>
<dbReference type="Proteomes" id="UP000009082">
    <property type="component" value="Unassembled WGS sequence"/>
</dbReference>
<protein>
    <submittedName>
        <fullName evidence="1">Uncharacterized protein</fullName>
    </submittedName>
</protein>
<name>C4V8A3_VAIC1</name>
<sequence length="299" mass="35551">MQGMHTKKMEFIKPCMNKKIIKTIELIKKSYAQPIIFNTLINNLSYLMDTCKPLYEIKDDWSKILIYCVTPNRIPNQGLDSKILNLLKKMRNEKLEDESNLKLLIILYYMKNRNLKYLNHLIVFELISNYMGINDFYDGLILSIFCSAINANLYGFEQNKKYRDDTICHLLNTIKNYNLSSLNIYIALPLFIQYDVPYAINDLDIQNDFATFCKLEALCFYAKYSKDETKLKELMPKDDIFIKAFSEYINKIFVIQQEHFKCNLRLEDRSIFYKIEDAYSKSIDRQKFKNDLLEFITNL</sequence>
<evidence type="ECO:0000313" key="2">
    <source>
        <dbReference type="Proteomes" id="UP000009082"/>
    </source>
</evidence>
<dbReference type="KEGG" id="nce:NCER_100714"/>
<dbReference type="HOGENOM" id="CLU_083680_0_0_1"/>
<evidence type="ECO:0000313" key="1">
    <source>
        <dbReference type="EMBL" id="EEQ82538.1"/>
    </source>
</evidence>
<dbReference type="OMA" id="KFICFEI"/>
<dbReference type="VEuPathDB" id="MicrosporidiaDB:NCER_100714"/>
<gene>
    <name evidence="1" type="ORF">NCER_100714</name>
</gene>
<organism evidence="2">
    <name type="scientific">Vairimorpha ceranae (strain BRL01)</name>
    <name type="common">Microsporidian parasite</name>
    <name type="synonym">Nosema ceranae</name>
    <dbReference type="NCBI Taxonomy" id="578460"/>
    <lineage>
        <taxon>Eukaryota</taxon>
        <taxon>Fungi</taxon>
        <taxon>Fungi incertae sedis</taxon>
        <taxon>Microsporidia</taxon>
        <taxon>Nosematidae</taxon>
        <taxon>Vairimorpha</taxon>
    </lineage>
</organism>
<dbReference type="OrthoDB" id="2189795at2759"/>
<dbReference type="AlphaFoldDB" id="C4V8A3"/>